<dbReference type="InterPro" id="IPR001680">
    <property type="entry name" value="WD40_rpt"/>
</dbReference>
<keyword evidence="20" id="KW-1185">Reference proteome</keyword>
<feature type="compositionally biased region" description="Pro residues" evidence="16">
    <location>
        <begin position="968"/>
        <end position="979"/>
    </location>
</feature>
<dbReference type="Pfam" id="PF07304">
    <property type="entry name" value="SRA1"/>
    <property type="match status" value="1"/>
</dbReference>
<sequence length="1249" mass="133734">MVRLREIPRTAAFAWSPDTARPLLVTGTRAGAVDADFSDETVLELWDLNLDNAEQGLELKPIASIVTDSRFYDIAWGPPSADHPRGVIAGGLENGSLDLWDADKLISGDANALLSRTTKHSGAIKAVQFNPVKPQLLASAGAKGELFVYDVADVSNPFRLGTAAARSDDIECLAWNRKVPNILATGGSGGFVTVWDLKTKKASLTLNNNRKPVSDIAWDPNNSTKLLTATPDDNTPVIYLWDLRNSNAPERVLEGHTQGVLSLSWCPQDADLLISCGKDNRTLVWNPHTGERFGEFPEVTNWTFLTRFNPHNPHLSATASFDGKITVQTLQNTNPSVIQAATQSNLDGEDFFAKAPTQPQDASFSLPKAPAWYERPVGVSFGYGGKLVTFKRNQTAPGQPRSSTIRISHFSADGEVLSATSQFEESLESGDIAGICNSRLEKATTEEEKTVWQVLQTLNSDDGRSKIIEYLGFGKEDETPKDIGAEAGEETQLSAEKKDESSPSVDQSNGIKGHKKGISRLWTDGEDTEDFLSDLTANKSAKTDNPFHLLGSGNTGLEDHITKALLVGNFARAAEICLDADRVADALVIANCGGKELLEKIQTAYLTKRKGTPSYLRLLGSVVNKNLWDVVYNADLANWKETLVTLCTYADPSEFPDLCEGLGDRIMESGARKDACLCYLVGSKLDKVVGIWIAELEEDERAAMQGSSNDSTFSVHARSLQHFIEKVTVFRRVTQFSDAEKDLTSGWKLAPLYDKYTEYADIIAAQGQLDVARKYLDLLPTHYPAAEVARNRIKLATEKHRQTQPASATRGTSRQAPYQTPSPAVVPGTGPRPPYTQATQPSSVPPAFNPYGPPAAAPFQAPVSSPYAPQRQGYAPSPPPVVGYAPPSGYVQPGPYGAPPKAGPPPSGPPPAAHKSKDAGDWNDVPMVVKPPNRKQTPRAAPITSPFPNQPSVSSPPPTGPYQAPRGAPTPPPPPPKGSAPPRNLSSPTSGPPLVGQHVPRPPSTAASVYAPPPPVGGPVGAAPQVIPRTASPYNAPPSGPPPSNRYAPAPASQQFSQPAATPPLAPPGGAPPPPANSSAAAPQVAQNSPYAQPSIEAASQAGRPGFAPPPAARPPSSGVPAAARATPTPSKARHPPGDRSHIPPNAQRLVNILERDMQRVAAKAPASFAPQVKDTQKRLNLLFDHLNNSELVKEDTIEQLSELAAALEAKNYDTAHRLQVEIQRDKTEECGNWMVGVKRLIGMSKATP</sequence>
<dbReference type="Gene3D" id="2.130.10.10">
    <property type="entry name" value="YVTN repeat-like/Quinoprotein amine dehydrogenase"/>
    <property type="match status" value="1"/>
</dbReference>
<feature type="domain" description="Sec16 Sec23-binding" evidence="18">
    <location>
        <begin position="561"/>
        <end position="779"/>
    </location>
</feature>
<comment type="similarity">
    <text evidence="3">Belongs to the WD repeat SEC31 family.</text>
</comment>
<dbReference type="Pfam" id="PF00400">
    <property type="entry name" value="WD40"/>
    <property type="match status" value="1"/>
</dbReference>
<dbReference type="Proteomes" id="UP001586593">
    <property type="component" value="Unassembled WGS sequence"/>
</dbReference>
<organism evidence="19 20">
    <name type="scientific">Phialemonium thermophilum</name>
    <dbReference type="NCBI Taxonomy" id="223376"/>
    <lineage>
        <taxon>Eukaryota</taxon>
        <taxon>Fungi</taxon>
        <taxon>Dikarya</taxon>
        <taxon>Ascomycota</taxon>
        <taxon>Pezizomycotina</taxon>
        <taxon>Sordariomycetes</taxon>
        <taxon>Sordariomycetidae</taxon>
        <taxon>Cephalothecales</taxon>
        <taxon>Cephalothecaceae</taxon>
        <taxon>Phialemonium</taxon>
    </lineage>
</organism>
<comment type="function">
    <text evidence="14">Component of the coat protein complex II (COPII) which promotes the formation of transport vesicles from the endoplasmic reticulum (ER). The coat has two main functions, the physical deformation of the endoplasmic reticulum membrane into vesicles and the selection of cargo molecules.</text>
</comment>
<keyword evidence="10" id="KW-0931">ER-Golgi transport</keyword>
<dbReference type="Gene3D" id="1.20.940.10">
    <property type="entry name" value="Functional domain of the splicing factor Prp18"/>
    <property type="match status" value="1"/>
</dbReference>
<evidence type="ECO:0000256" key="8">
    <source>
        <dbReference type="ARBA" id="ARBA00022737"/>
    </source>
</evidence>
<feature type="repeat" description="WD" evidence="15">
    <location>
        <begin position="253"/>
        <end position="295"/>
    </location>
</feature>
<gene>
    <name evidence="19" type="ORF">VTK73DRAFT_4793</name>
</gene>
<keyword evidence="11" id="KW-0653">Protein transport</keyword>
<feature type="region of interest" description="Disordered" evidence="16">
    <location>
        <begin position="798"/>
        <end position="856"/>
    </location>
</feature>
<feature type="domain" description="SRA1/Sec31" evidence="17">
    <location>
        <begin position="1112"/>
        <end position="1244"/>
    </location>
</feature>
<dbReference type="InterPro" id="IPR036322">
    <property type="entry name" value="WD40_repeat_dom_sf"/>
</dbReference>
<dbReference type="InterPro" id="IPR024298">
    <property type="entry name" value="Sec16_Sec23-bd"/>
</dbReference>
<feature type="repeat" description="WD" evidence="15">
    <location>
        <begin position="163"/>
        <end position="205"/>
    </location>
</feature>
<reference evidence="19 20" key="1">
    <citation type="journal article" date="2024" name="Commun. Biol.">
        <title>Comparative genomic analysis of thermophilic fungi reveals convergent evolutionary adaptations and gene losses.</title>
        <authorList>
            <person name="Steindorff A.S."/>
            <person name="Aguilar-Pontes M.V."/>
            <person name="Robinson A.J."/>
            <person name="Andreopoulos B."/>
            <person name="LaButti K."/>
            <person name="Kuo A."/>
            <person name="Mondo S."/>
            <person name="Riley R."/>
            <person name="Otillar R."/>
            <person name="Haridas S."/>
            <person name="Lipzen A."/>
            <person name="Grimwood J."/>
            <person name="Schmutz J."/>
            <person name="Clum A."/>
            <person name="Reid I.D."/>
            <person name="Moisan M.C."/>
            <person name="Butler G."/>
            <person name="Nguyen T.T.M."/>
            <person name="Dewar K."/>
            <person name="Conant G."/>
            <person name="Drula E."/>
            <person name="Henrissat B."/>
            <person name="Hansel C."/>
            <person name="Singer S."/>
            <person name="Hutchinson M.I."/>
            <person name="de Vries R.P."/>
            <person name="Natvig D.O."/>
            <person name="Powell A.J."/>
            <person name="Tsang A."/>
            <person name="Grigoriev I.V."/>
        </authorList>
    </citation>
    <scope>NUCLEOTIDE SEQUENCE [LARGE SCALE GENOMIC DNA]</scope>
    <source>
        <strain evidence="19 20">ATCC 24622</strain>
    </source>
</reference>
<dbReference type="InterPro" id="IPR040251">
    <property type="entry name" value="SEC31-like"/>
</dbReference>
<evidence type="ECO:0000256" key="14">
    <source>
        <dbReference type="ARBA" id="ARBA00025471"/>
    </source>
</evidence>
<dbReference type="PANTHER" id="PTHR13923">
    <property type="entry name" value="SEC31-RELATED PROTEIN"/>
    <property type="match status" value="1"/>
</dbReference>
<evidence type="ECO:0000259" key="17">
    <source>
        <dbReference type="Pfam" id="PF07304"/>
    </source>
</evidence>
<dbReference type="PROSITE" id="PS50082">
    <property type="entry name" value="WD_REPEATS_2"/>
    <property type="match status" value="2"/>
</dbReference>
<evidence type="ECO:0000256" key="16">
    <source>
        <dbReference type="SAM" id="MobiDB-lite"/>
    </source>
</evidence>
<dbReference type="Pfam" id="PF12931">
    <property type="entry name" value="TPR_Sec16"/>
    <property type="match status" value="1"/>
</dbReference>
<name>A0ABR3XYN3_9PEZI</name>
<evidence type="ECO:0000256" key="13">
    <source>
        <dbReference type="ARBA" id="ARBA00023329"/>
    </source>
</evidence>
<evidence type="ECO:0000256" key="2">
    <source>
        <dbReference type="ARBA" id="ARBA00004397"/>
    </source>
</evidence>
<dbReference type="PROSITE" id="PS50294">
    <property type="entry name" value="WD_REPEATS_REGION"/>
    <property type="match status" value="1"/>
</dbReference>
<feature type="compositionally biased region" description="Low complexity" evidence="16">
    <location>
        <begin position="1045"/>
        <end position="1060"/>
    </location>
</feature>
<keyword evidence="12" id="KW-0472">Membrane</keyword>
<dbReference type="PANTHER" id="PTHR13923:SF11">
    <property type="entry name" value="SECRETORY 31, ISOFORM D"/>
    <property type="match status" value="1"/>
</dbReference>
<keyword evidence="9" id="KW-0256">Endoplasmic reticulum</keyword>
<feature type="compositionally biased region" description="Pro residues" evidence="16">
    <location>
        <begin position="1061"/>
        <end position="1076"/>
    </location>
</feature>
<accession>A0ABR3XYN3</accession>
<comment type="subcellular location">
    <subcellularLocation>
        <location evidence="1">Cytoplasmic vesicle</location>
        <location evidence="1">COPII-coated vesicle membrane</location>
        <topology evidence="1">Peripheral membrane protein</topology>
        <orientation evidence="1">Cytoplasmic side</orientation>
    </subcellularLocation>
    <subcellularLocation>
        <location evidence="2">Endoplasmic reticulum membrane</location>
        <topology evidence="2">Peripheral membrane protein</topology>
        <orientation evidence="2">Cytoplasmic side</orientation>
    </subcellularLocation>
</comment>
<proteinExistence type="inferred from homology"/>
<feature type="compositionally biased region" description="Low complexity" evidence="16">
    <location>
        <begin position="1115"/>
        <end position="1126"/>
    </location>
</feature>
<evidence type="ECO:0000256" key="3">
    <source>
        <dbReference type="ARBA" id="ARBA00009358"/>
    </source>
</evidence>
<dbReference type="SUPFAM" id="SSF50978">
    <property type="entry name" value="WD40 repeat-like"/>
    <property type="match status" value="1"/>
</dbReference>
<comment type="caution">
    <text evidence="19">The sequence shown here is derived from an EMBL/GenBank/DDBJ whole genome shotgun (WGS) entry which is preliminary data.</text>
</comment>
<evidence type="ECO:0000256" key="4">
    <source>
        <dbReference type="ARBA" id="ARBA00013507"/>
    </source>
</evidence>
<evidence type="ECO:0000313" key="20">
    <source>
        <dbReference type="Proteomes" id="UP001586593"/>
    </source>
</evidence>
<keyword evidence="6" id="KW-0813">Transport</keyword>
<feature type="compositionally biased region" description="Pro residues" evidence="16">
    <location>
        <begin position="843"/>
        <end position="856"/>
    </location>
</feature>
<feature type="compositionally biased region" description="Pro residues" evidence="16">
    <location>
        <begin position="896"/>
        <end position="912"/>
    </location>
</feature>
<dbReference type="InterPro" id="IPR009917">
    <property type="entry name" value="SRA1/Sec31"/>
</dbReference>
<dbReference type="EMBL" id="JAZHXJ010000027">
    <property type="protein sequence ID" value="KAL1881116.1"/>
    <property type="molecule type" value="Genomic_DNA"/>
</dbReference>
<evidence type="ECO:0000259" key="18">
    <source>
        <dbReference type="Pfam" id="PF12931"/>
    </source>
</evidence>
<evidence type="ECO:0000256" key="1">
    <source>
        <dbReference type="ARBA" id="ARBA00004299"/>
    </source>
</evidence>
<feature type="compositionally biased region" description="Polar residues" evidence="16">
    <location>
        <begin position="803"/>
        <end position="822"/>
    </location>
</feature>
<evidence type="ECO:0000256" key="10">
    <source>
        <dbReference type="ARBA" id="ARBA00022892"/>
    </source>
</evidence>
<evidence type="ECO:0000256" key="15">
    <source>
        <dbReference type="PROSITE-ProRule" id="PRU00221"/>
    </source>
</evidence>
<feature type="region of interest" description="Disordered" evidence="16">
    <location>
        <begin position="892"/>
        <end position="1145"/>
    </location>
</feature>
<feature type="region of interest" description="Disordered" evidence="16">
    <location>
        <begin position="489"/>
        <end position="519"/>
    </location>
</feature>
<keyword evidence="13" id="KW-0968">Cytoplasmic vesicle</keyword>
<keyword evidence="7 15" id="KW-0853">WD repeat</keyword>
<dbReference type="InterPro" id="IPR015943">
    <property type="entry name" value="WD40/YVTN_repeat-like_dom_sf"/>
</dbReference>
<dbReference type="SMART" id="SM00320">
    <property type="entry name" value="WD40"/>
    <property type="match status" value="6"/>
</dbReference>
<dbReference type="Gene3D" id="1.25.40.1030">
    <property type="match status" value="1"/>
</dbReference>
<evidence type="ECO:0000256" key="5">
    <source>
        <dbReference type="ARBA" id="ARBA00021236"/>
    </source>
</evidence>
<evidence type="ECO:0000256" key="9">
    <source>
        <dbReference type="ARBA" id="ARBA00022824"/>
    </source>
</evidence>
<keyword evidence="8" id="KW-0677">Repeat</keyword>
<evidence type="ECO:0000256" key="7">
    <source>
        <dbReference type="ARBA" id="ARBA00022574"/>
    </source>
</evidence>
<feature type="compositionally biased region" description="Pro residues" evidence="16">
    <location>
        <begin position="1035"/>
        <end position="1044"/>
    </location>
</feature>
<evidence type="ECO:0000256" key="12">
    <source>
        <dbReference type="ARBA" id="ARBA00023136"/>
    </source>
</evidence>
<feature type="compositionally biased region" description="Low complexity" evidence="16">
    <location>
        <begin position="1077"/>
        <end position="1090"/>
    </location>
</feature>
<evidence type="ECO:0000313" key="19">
    <source>
        <dbReference type="EMBL" id="KAL1881116.1"/>
    </source>
</evidence>
<evidence type="ECO:0000256" key="11">
    <source>
        <dbReference type="ARBA" id="ARBA00022927"/>
    </source>
</evidence>
<protein>
    <recommendedName>
        <fullName evidence="5">Protein transport protein SEC31</fullName>
    </recommendedName>
    <alternativeName>
        <fullName evidence="4">Protein transport protein sec31</fullName>
    </alternativeName>
</protein>
<evidence type="ECO:0000256" key="6">
    <source>
        <dbReference type="ARBA" id="ARBA00022448"/>
    </source>
</evidence>